<dbReference type="PANTHER" id="PTHR48475">
    <property type="entry name" value="RIBONUCLEASE H"/>
    <property type="match status" value="1"/>
</dbReference>
<dbReference type="InterPro" id="IPR036397">
    <property type="entry name" value="RNaseH_sf"/>
</dbReference>
<dbReference type="OrthoDB" id="101614at2759"/>
<dbReference type="Gene3D" id="3.30.70.270">
    <property type="match status" value="1"/>
</dbReference>
<dbReference type="AlphaFoldDB" id="A0A371GZZ3"/>
<sequence>MAKVAALSRFIPRSAETALPIFGALRKGRFTWTSECEEAFKHLKATLSAPPILTRPTPGTPLHLYLSASEKAISSILIQEQEGKQRPVYFVSKVLKDLETQYSRIDKVALALVTTSRRLRPIIVRTDLPIRQVLGKPDLAGRMVAWSIQLSEFDITFESRGHVKAQALADFLVEMTPAADKDEEEEWFLSVDGSSNHEGSGAGIILQGSAGAFIKQSLHFEFKASNNQAEYEALLARMKLAKEVRVRKFTVKSDSKLVTGQVNGDYQAKDPQLARYREQAASTASSFDKFTLLHVPREQNERVDLLAKLASTQRRGQQKTVIHEKLDLPAIEWPEILNIRNEKTTWMTPILDYFQKGTTSEDPEKALKIAKEATKYTILGQQLYRRGFSFPLLRCLEEEDLSYVLKQVHEGACGTHIGGRALASKIATDCMDYVKKCDKCQRFAERHKAPPENLHHVMSPWPFFKWGLDILGPFPPAPGQVKFLIVAIDYFTKWVEAEPVTTITAERVKRFYWKRIVCRFGILAEIVSDNGTQFASKGTAEFYEGLKIKQIFTSVEHPQSNRQAEATNKVILRGLRKRLEEAKGRWAEELPQVLWSYHTTPHSTTNETPFRLTFGTEAMIPVEIGEPSRRTTLFEPSRNEEELRANLDLIQEAREIAHIKEYAVKARAARRYNQKVIPRKFKTGDLVLKKITMTASKNKLTPLWEGPFRIIDETGQGAYKLENLEKKALPRTWNAASLRMYYS</sequence>
<dbReference type="Pfam" id="PF17919">
    <property type="entry name" value="RT_RNaseH_2"/>
    <property type="match status" value="1"/>
</dbReference>
<dbReference type="GO" id="GO:0003676">
    <property type="term" value="F:nucleic acid binding"/>
    <property type="evidence" value="ECO:0007669"/>
    <property type="project" value="InterPro"/>
</dbReference>
<dbReference type="SUPFAM" id="SSF53098">
    <property type="entry name" value="Ribonuclease H-like"/>
    <property type="match status" value="2"/>
</dbReference>
<dbReference type="GO" id="GO:0004523">
    <property type="term" value="F:RNA-DNA hybrid ribonuclease activity"/>
    <property type="evidence" value="ECO:0007669"/>
    <property type="project" value="InterPro"/>
</dbReference>
<dbReference type="EMBL" id="QJKJ01003969">
    <property type="protein sequence ID" value="RDX96120.1"/>
    <property type="molecule type" value="Genomic_DNA"/>
</dbReference>
<dbReference type="SUPFAM" id="SSF56672">
    <property type="entry name" value="DNA/RNA polymerases"/>
    <property type="match status" value="1"/>
</dbReference>
<dbReference type="InterPro" id="IPR041577">
    <property type="entry name" value="RT_RNaseH_2"/>
</dbReference>
<evidence type="ECO:0000313" key="3">
    <source>
        <dbReference type="EMBL" id="RDX96120.1"/>
    </source>
</evidence>
<dbReference type="InterPro" id="IPR002156">
    <property type="entry name" value="RNaseH_domain"/>
</dbReference>
<dbReference type="PROSITE" id="PS50994">
    <property type="entry name" value="INTEGRASE"/>
    <property type="match status" value="1"/>
</dbReference>
<dbReference type="Pfam" id="PF13456">
    <property type="entry name" value="RVT_3"/>
    <property type="match status" value="1"/>
</dbReference>
<evidence type="ECO:0000259" key="1">
    <source>
        <dbReference type="PROSITE" id="PS50879"/>
    </source>
</evidence>
<reference evidence="3" key="1">
    <citation type="submission" date="2018-05" db="EMBL/GenBank/DDBJ databases">
        <title>Draft genome of Mucuna pruriens seed.</title>
        <authorList>
            <person name="Nnadi N.E."/>
            <person name="Vos R."/>
            <person name="Hasami M.H."/>
            <person name="Devisetty U.K."/>
            <person name="Aguiy J.C."/>
        </authorList>
    </citation>
    <scope>NUCLEOTIDE SEQUENCE [LARGE SCALE GENOMIC DNA]</scope>
    <source>
        <strain evidence="3">JCA_2017</strain>
    </source>
</reference>
<dbReference type="Proteomes" id="UP000257109">
    <property type="component" value="Unassembled WGS sequence"/>
</dbReference>
<gene>
    <name evidence="3" type="primary">Tf2-9</name>
    <name evidence="3" type="ORF">CR513_21266</name>
</gene>
<name>A0A371GZZ3_MUCPR</name>
<feature type="domain" description="RNase H type-1" evidence="1">
    <location>
        <begin position="183"/>
        <end position="312"/>
    </location>
</feature>
<dbReference type="InterPro" id="IPR001584">
    <property type="entry name" value="Integrase_cat-core"/>
</dbReference>
<protein>
    <submittedName>
        <fullName evidence="3">Tf2-9</fullName>
    </submittedName>
</protein>
<proteinExistence type="predicted"/>
<feature type="domain" description="Integrase catalytic" evidence="2">
    <location>
        <begin position="458"/>
        <end position="617"/>
    </location>
</feature>
<evidence type="ECO:0000313" key="4">
    <source>
        <dbReference type="Proteomes" id="UP000257109"/>
    </source>
</evidence>
<dbReference type="InterPro" id="IPR043128">
    <property type="entry name" value="Rev_trsase/Diguanyl_cyclase"/>
</dbReference>
<dbReference type="PANTHER" id="PTHR48475:SF2">
    <property type="entry name" value="RIBONUCLEASE H"/>
    <property type="match status" value="1"/>
</dbReference>
<keyword evidence="4" id="KW-1185">Reference proteome</keyword>
<comment type="caution">
    <text evidence="3">The sequence shown here is derived from an EMBL/GenBank/DDBJ whole genome shotgun (WGS) entry which is preliminary data.</text>
</comment>
<dbReference type="PROSITE" id="PS50879">
    <property type="entry name" value="RNASE_H_1"/>
    <property type="match status" value="1"/>
</dbReference>
<dbReference type="Pfam" id="PF00665">
    <property type="entry name" value="rve"/>
    <property type="match status" value="1"/>
</dbReference>
<evidence type="ECO:0000259" key="2">
    <source>
        <dbReference type="PROSITE" id="PS50994"/>
    </source>
</evidence>
<organism evidence="3 4">
    <name type="scientific">Mucuna pruriens</name>
    <name type="common">Velvet bean</name>
    <name type="synonym">Dolichos pruriens</name>
    <dbReference type="NCBI Taxonomy" id="157652"/>
    <lineage>
        <taxon>Eukaryota</taxon>
        <taxon>Viridiplantae</taxon>
        <taxon>Streptophyta</taxon>
        <taxon>Embryophyta</taxon>
        <taxon>Tracheophyta</taxon>
        <taxon>Spermatophyta</taxon>
        <taxon>Magnoliopsida</taxon>
        <taxon>eudicotyledons</taxon>
        <taxon>Gunneridae</taxon>
        <taxon>Pentapetalae</taxon>
        <taxon>rosids</taxon>
        <taxon>fabids</taxon>
        <taxon>Fabales</taxon>
        <taxon>Fabaceae</taxon>
        <taxon>Papilionoideae</taxon>
        <taxon>50 kb inversion clade</taxon>
        <taxon>NPAAA clade</taxon>
        <taxon>indigoferoid/millettioid clade</taxon>
        <taxon>Phaseoleae</taxon>
        <taxon>Mucuna</taxon>
    </lineage>
</organism>
<accession>A0A371GZZ3</accession>
<dbReference type="GO" id="GO:0015074">
    <property type="term" value="P:DNA integration"/>
    <property type="evidence" value="ECO:0007669"/>
    <property type="project" value="InterPro"/>
</dbReference>
<feature type="non-terminal residue" evidence="3">
    <location>
        <position position="1"/>
    </location>
</feature>
<dbReference type="CDD" id="cd09279">
    <property type="entry name" value="RNase_HI_like"/>
    <property type="match status" value="1"/>
</dbReference>
<dbReference type="InterPro" id="IPR043502">
    <property type="entry name" value="DNA/RNA_pol_sf"/>
</dbReference>
<dbReference type="InterPro" id="IPR012337">
    <property type="entry name" value="RNaseH-like_sf"/>
</dbReference>
<dbReference type="Gene3D" id="3.30.420.10">
    <property type="entry name" value="Ribonuclease H-like superfamily/Ribonuclease H"/>
    <property type="match status" value="2"/>
</dbReference>
<dbReference type="Gene3D" id="3.10.20.370">
    <property type="match status" value="1"/>
</dbReference>